<protein>
    <submittedName>
        <fullName evidence="2">Uncharacterized protein</fullName>
    </submittedName>
</protein>
<dbReference type="OrthoDB" id="444065at2759"/>
<gene>
    <name evidence="2" type="ORF">AK812_SmicGene28250</name>
</gene>
<feature type="region of interest" description="Disordered" evidence="1">
    <location>
        <begin position="284"/>
        <end position="305"/>
    </location>
</feature>
<organism evidence="2 3">
    <name type="scientific">Symbiodinium microadriaticum</name>
    <name type="common">Dinoflagellate</name>
    <name type="synonym">Zooxanthella microadriatica</name>
    <dbReference type="NCBI Taxonomy" id="2951"/>
    <lineage>
        <taxon>Eukaryota</taxon>
        <taxon>Sar</taxon>
        <taxon>Alveolata</taxon>
        <taxon>Dinophyceae</taxon>
        <taxon>Suessiales</taxon>
        <taxon>Symbiodiniaceae</taxon>
        <taxon>Symbiodinium</taxon>
    </lineage>
</organism>
<name>A0A1Q9D4U3_SYMMI</name>
<proteinExistence type="predicted"/>
<accession>A0A1Q9D4U3</accession>
<keyword evidence="3" id="KW-1185">Reference proteome</keyword>
<sequence>MASLPTFEGAGIPVGTPAFQRLRDYILEGREAQIGELRIASSEGPEVSCQIIVVGEFEGQFLVAVPQGAWHRVAGRRYLPRETLARAVQAEVLASSEENPSEPHNLWRMKVWLGMLQPNLEDSVDFALEGELQPDVVFTGFGSRSQVRMLPYGPSLSAIAADHFAFLTAAEDPIEEGGSENAAGAEDQAWDQRLRSLEQGMRQLQTSMQALVDGAPLSREEPAGPSTDAASAAGVGALLGAPPGLTRPPRLAGLDPGVVDAARAAGVPEGQLVRMSQMAASARGRLGGRAKAAPRRAADPLDESDDEVARVAGEGDGLVSGSQLSQAMIQISQVLKAMHSEREKRNDLEELLDRADGASDALGGAGSSGRSKTAAFHKLRGILRTSPELISASIEALIAEDFSLAQSGPSLEDRKCTVRGWVEHRSHLQQFAGPIRSAWTLASIVDQLNNDQPEAAKATALLALASLDQAAVDQGNWLLASEFSMQPSPPFSAFQRPRTLDPLESRQTKIIDPRWISVFMARLKERDAFHTAKKNLSGQSLVALMFFKFRLALRGRFSEAALVPPRSVVVPPILKTGSAKAEPGHESRPGATAPSFKGCGGGCGTVDIGGKSNLLVPVLLAFFLVRDPVELGLNAVVLILDWLFLGQPPVIARGHRMGLGEPLTSLQSKALCSLRQGIEDWNQSGPFGPEELGRSAPKFESLYDMLRACQEEYARLPPGSDLEEAVFSFSLPCHVLPVEPDRLNFVGRPSFDPRPYLDTANRQTYEDPLRFAEPLTEEIRLPHVAVQANKDQAKRLLKLLDSSGRLELFAREDVRPGVRSGLFSVPKDGQRDRMVLDARPPNALESSESRWIKSLGTLEQIQFMHLPEDCDLEVHAEDLREFYHSFIVSPIRAARNVLALEFSYEDLAHLSVCSKSMRNQVLIPALRTMAMGDTNAVAYGQTSHLAVLLQTTSLRLSDFLCLRGSRIVLIGFTVRGTEKLSSVQRAEALSLGFVLPPEGSSGESTLVSEYLPQDPRVVRPPRSKPLPVGGISARRSHRPWRIDPFHFSVGSPGVEPAFTASSSQPCISDRVDSLPNAVLQVLRSMPPGRFVFSSAFPDLDSALCSGSGWLDLFSGMRGFARALAAAAPCWILCLDVSHGDDEDLLDPDLQGTIFELVRGGAFAGISAAPVCASFSSAIVPTWRSREHPQGKPGLRLDQVEKVVKGNSFLEFILELIVVCGEVDAIYWIENPATSWFWRQPAWSSVLGHASAFDFKCRDPSSGVSWTKLAEPYPKRLCNMLAAACASHVGWLGEHRDLDLNRCAKFTGARIGEASHPGPRKPRRHRAPQLLVDIPVVAANTAKLREGIWARFRSWIHEGVDEGLWNGAPSSSLSCSRVMAKCFTSEELLYRNSANCWRMLNMSSLVYDTAFGQRGTCCPSGSCCRIGEVLSAFRSDLLTPGDLLRDDRRFYIVYRGLFEAVGLSRHIVKAELSLTSSGLCFQYNRPWPFFPFSFVFYQRTSCNARGLLLAVGRSGWLEWAIALL</sequence>
<evidence type="ECO:0000313" key="2">
    <source>
        <dbReference type="EMBL" id="OLP90209.1"/>
    </source>
</evidence>
<evidence type="ECO:0000256" key="1">
    <source>
        <dbReference type="SAM" id="MobiDB-lite"/>
    </source>
</evidence>
<comment type="caution">
    <text evidence="2">The sequence shown here is derived from an EMBL/GenBank/DDBJ whole genome shotgun (WGS) entry which is preliminary data.</text>
</comment>
<evidence type="ECO:0000313" key="3">
    <source>
        <dbReference type="Proteomes" id="UP000186817"/>
    </source>
</evidence>
<reference evidence="2 3" key="1">
    <citation type="submission" date="2016-02" db="EMBL/GenBank/DDBJ databases">
        <title>Genome analysis of coral dinoflagellate symbionts highlights evolutionary adaptations to a symbiotic lifestyle.</title>
        <authorList>
            <person name="Aranda M."/>
            <person name="Li Y."/>
            <person name="Liew Y.J."/>
            <person name="Baumgarten S."/>
            <person name="Simakov O."/>
            <person name="Wilson M."/>
            <person name="Piel J."/>
            <person name="Ashoor H."/>
            <person name="Bougouffa S."/>
            <person name="Bajic V.B."/>
            <person name="Ryu T."/>
            <person name="Ravasi T."/>
            <person name="Bayer T."/>
            <person name="Micklem G."/>
            <person name="Kim H."/>
            <person name="Bhak J."/>
            <person name="Lajeunesse T.C."/>
            <person name="Voolstra C.R."/>
        </authorList>
    </citation>
    <scope>NUCLEOTIDE SEQUENCE [LARGE SCALE GENOMIC DNA]</scope>
    <source>
        <strain evidence="2 3">CCMP2467</strain>
    </source>
</reference>
<dbReference type="Proteomes" id="UP000186817">
    <property type="component" value="Unassembled WGS sequence"/>
</dbReference>
<dbReference type="EMBL" id="LSRX01000723">
    <property type="protein sequence ID" value="OLP90209.1"/>
    <property type="molecule type" value="Genomic_DNA"/>
</dbReference>